<dbReference type="Proteomes" id="UP001652442">
    <property type="component" value="Unassembled WGS sequence"/>
</dbReference>
<dbReference type="Gene3D" id="3.40.50.720">
    <property type="entry name" value="NAD(P)-binding Rossmann-like Domain"/>
    <property type="match status" value="1"/>
</dbReference>
<evidence type="ECO:0000313" key="3">
    <source>
        <dbReference type="EMBL" id="MCU6763642.1"/>
    </source>
</evidence>
<evidence type="ECO:0000259" key="1">
    <source>
        <dbReference type="Pfam" id="PF01408"/>
    </source>
</evidence>
<proteinExistence type="predicted"/>
<dbReference type="InterPro" id="IPR036291">
    <property type="entry name" value="NAD(P)-bd_dom_sf"/>
</dbReference>
<name>A0ABT2TN63_9FIRM</name>
<dbReference type="EMBL" id="JAOQJQ010000009">
    <property type="protein sequence ID" value="MCU6763642.1"/>
    <property type="molecule type" value="Genomic_DNA"/>
</dbReference>
<dbReference type="SUPFAM" id="SSF55347">
    <property type="entry name" value="Glyceraldehyde-3-phosphate dehydrogenase-like, C-terminal domain"/>
    <property type="match status" value="1"/>
</dbReference>
<dbReference type="RefSeq" id="WP_158426282.1">
    <property type="nucleotide sequence ID" value="NZ_JAOQJQ010000009.1"/>
</dbReference>
<gene>
    <name evidence="3" type="ORF">OCV88_15140</name>
</gene>
<dbReference type="InterPro" id="IPR000683">
    <property type="entry name" value="Gfo/Idh/MocA-like_OxRdtase_N"/>
</dbReference>
<feature type="domain" description="GFO/IDH/MocA-like oxidoreductase" evidence="2">
    <location>
        <begin position="146"/>
        <end position="279"/>
    </location>
</feature>
<dbReference type="InterPro" id="IPR055170">
    <property type="entry name" value="GFO_IDH_MocA-like_dom"/>
</dbReference>
<keyword evidence="4" id="KW-1185">Reference proteome</keyword>
<dbReference type="SUPFAM" id="SSF51735">
    <property type="entry name" value="NAD(P)-binding Rossmann-fold domains"/>
    <property type="match status" value="1"/>
</dbReference>
<sequence>MKREKLRYGQVGGSLGAFIGGVHRRAIAIEERAVLKAGCFDSRWEQNQKTGQFYGLQEERIYKDYKEMAEKESRREDKIDFVCICTPNFLHYEIAKTFIEAGIHVVCEKPLCFEISQAEELKELAEKHKVLFAVTYTYTGYAMVKFARELIGQGYIGKVVSVNAEYLQDWLLDELKEEPEEAGKKNLSVWRMNPEYSGKSNCVGDIGIHIEAVVSYMTGLKTKKAAAVLDTFGKALDLNAGILVELEHGVHGVYHCSQVCCGHYNGLAVRIFGSEGAIEWVQEEPDLLKVTKKGGPVQIYTRGSNCVTGTAAKRSHLPSGHPEGLTMAFANIYAAFQNTLLKKINGEEITDEDMDFPDLAMGAEGVKFIQACLTSSNHHAAWTEL</sequence>
<dbReference type="Gene3D" id="3.30.360.10">
    <property type="entry name" value="Dihydrodipicolinate Reductase, domain 2"/>
    <property type="match status" value="1"/>
</dbReference>
<dbReference type="InterPro" id="IPR051317">
    <property type="entry name" value="Gfo/Idh/MocA_oxidoreduct"/>
</dbReference>
<feature type="domain" description="Gfo/Idh/MocA-like oxidoreductase N-terminal" evidence="1">
    <location>
        <begin position="16"/>
        <end position="136"/>
    </location>
</feature>
<reference evidence="3 4" key="1">
    <citation type="journal article" date="2021" name="ISME Commun">
        <title>Automated analysis of genomic sequences facilitates high-throughput and comprehensive description of bacteria.</title>
        <authorList>
            <person name="Hitch T.C.A."/>
        </authorList>
    </citation>
    <scope>NUCLEOTIDE SEQUENCE [LARGE SCALE GENOMIC DNA]</scope>
    <source>
        <strain evidence="3 4">Sanger_109</strain>
    </source>
</reference>
<dbReference type="PANTHER" id="PTHR43708">
    <property type="entry name" value="CONSERVED EXPRESSED OXIDOREDUCTASE (EUROFUNG)"/>
    <property type="match status" value="1"/>
</dbReference>
<organism evidence="3 4">
    <name type="scientific">Brotonthovivens ammoniilytica</name>
    <dbReference type="NCBI Taxonomy" id="2981725"/>
    <lineage>
        <taxon>Bacteria</taxon>
        <taxon>Bacillati</taxon>
        <taxon>Bacillota</taxon>
        <taxon>Clostridia</taxon>
        <taxon>Lachnospirales</taxon>
        <taxon>Lachnospiraceae</taxon>
        <taxon>Brotonthovivens</taxon>
    </lineage>
</organism>
<dbReference type="PANTHER" id="PTHR43708:SF3">
    <property type="entry name" value="OXIDOREDUCTASE"/>
    <property type="match status" value="1"/>
</dbReference>
<protein>
    <submittedName>
        <fullName evidence="3">Gfo/Idh/MocA family oxidoreductase</fullName>
    </submittedName>
</protein>
<evidence type="ECO:0000259" key="2">
    <source>
        <dbReference type="Pfam" id="PF22725"/>
    </source>
</evidence>
<evidence type="ECO:0000313" key="4">
    <source>
        <dbReference type="Proteomes" id="UP001652442"/>
    </source>
</evidence>
<dbReference type="Pfam" id="PF22725">
    <property type="entry name" value="GFO_IDH_MocA_C3"/>
    <property type="match status" value="1"/>
</dbReference>
<comment type="caution">
    <text evidence="3">The sequence shown here is derived from an EMBL/GenBank/DDBJ whole genome shotgun (WGS) entry which is preliminary data.</text>
</comment>
<dbReference type="Pfam" id="PF01408">
    <property type="entry name" value="GFO_IDH_MocA"/>
    <property type="match status" value="1"/>
</dbReference>
<accession>A0ABT2TN63</accession>